<dbReference type="PROSITE" id="PS51707">
    <property type="entry name" value="CYTH"/>
    <property type="match status" value="1"/>
</dbReference>
<dbReference type="PANTHER" id="PTHR21028:SF2">
    <property type="entry name" value="CYTH DOMAIN-CONTAINING PROTEIN"/>
    <property type="match status" value="1"/>
</dbReference>
<protein>
    <recommendedName>
        <fullName evidence="1">CYTH domain-containing protein</fullName>
    </recommendedName>
</protein>
<name>A0A1F4YFE3_9BACT</name>
<gene>
    <name evidence="2" type="ORF">A2876_01335</name>
</gene>
<accession>A0A1F4YFE3</accession>
<feature type="domain" description="CYTH" evidence="1">
    <location>
        <begin position="2"/>
        <end position="164"/>
    </location>
</feature>
<reference evidence="2 3" key="1">
    <citation type="journal article" date="2016" name="Nat. Commun.">
        <title>Thousands of microbial genomes shed light on interconnected biogeochemical processes in an aquifer system.</title>
        <authorList>
            <person name="Anantharaman K."/>
            <person name="Brown C.T."/>
            <person name="Hug L.A."/>
            <person name="Sharon I."/>
            <person name="Castelle C.J."/>
            <person name="Probst A.J."/>
            <person name="Thomas B.C."/>
            <person name="Singh A."/>
            <person name="Wilkins M.J."/>
            <person name="Karaoz U."/>
            <person name="Brodie E.L."/>
            <person name="Williams K.H."/>
            <person name="Hubbard S.S."/>
            <person name="Banfield J.F."/>
        </authorList>
    </citation>
    <scope>NUCLEOTIDE SEQUENCE [LARGE SCALE GENOMIC DNA]</scope>
</reference>
<dbReference type="AlphaFoldDB" id="A0A1F4YFE3"/>
<dbReference type="InterPro" id="IPR008173">
    <property type="entry name" value="Adenylyl_cyclase_CyaB"/>
</dbReference>
<dbReference type="PANTHER" id="PTHR21028">
    <property type="entry name" value="SI:CH211-156B7.4"/>
    <property type="match status" value="1"/>
</dbReference>
<dbReference type="Pfam" id="PF01928">
    <property type="entry name" value="CYTH"/>
    <property type="match status" value="1"/>
</dbReference>
<dbReference type="CDD" id="cd07890">
    <property type="entry name" value="CYTH-like_AC_IV-like"/>
    <property type="match status" value="1"/>
</dbReference>
<dbReference type="NCBIfam" id="TIGR00318">
    <property type="entry name" value="cyaB"/>
    <property type="match status" value="1"/>
</dbReference>
<evidence type="ECO:0000313" key="3">
    <source>
        <dbReference type="Proteomes" id="UP000178176"/>
    </source>
</evidence>
<comment type="caution">
    <text evidence="2">The sequence shown here is derived from an EMBL/GenBank/DDBJ whole genome shotgun (WGS) entry which is preliminary data.</text>
</comment>
<evidence type="ECO:0000259" key="1">
    <source>
        <dbReference type="PROSITE" id="PS51707"/>
    </source>
</evidence>
<sequence>MAEEIEVKFVDIDPDEVRRKLTRLGGKRVLDILYRKMFFDYPDLRFDKSNQWIRLRDEGDRVTMAYKKLEPGKKIEEVEVEVSDFDGAAELFGKLGFVQSYYMENKRERYKLNGVEFDIDTYPLIGSYLEIEASSHGDLESAIEWLSLDPKKKLIGSVNDVYSLKGIDLSQFSVLTFGRQVKR</sequence>
<dbReference type="EMBL" id="MEXH01000009">
    <property type="protein sequence ID" value="OGC92695.1"/>
    <property type="molecule type" value="Genomic_DNA"/>
</dbReference>
<proteinExistence type="predicted"/>
<dbReference type="InterPro" id="IPR023577">
    <property type="entry name" value="CYTH_domain"/>
</dbReference>
<dbReference type="Gene3D" id="2.40.320.10">
    <property type="entry name" value="Hypothetical Protein Pfu-838710-001"/>
    <property type="match status" value="1"/>
</dbReference>
<dbReference type="SUPFAM" id="SSF55154">
    <property type="entry name" value="CYTH-like phosphatases"/>
    <property type="match status" value="1"/>
</dbReference>
<dbReference type="InterPro" id="IPR033469">
    <property type="entry name" value="CYTH-like_dom_sf"/>
</dbReference>
<dbReference type="Proteomes" id="UP000178176">
    <property type="component" value="Unassembled WGS sequence"/>
</dbReference>
<evidence type="ECO:0000313" key="2">
    <source>
        <dbReference type="EMBL" id="OGC92695.1"/>
    </source>
</evidence>
<organism evidence="2 3">
    <name type="scientific">Candidatus Amesbacteria bacterium RIFCSPHIGHO2_01_FULL_48_32b</name>
    <dbReference type="NCBI Taxonomy" id="1797253"/>
    <lineage>
        <taxon>Bacteria</taxon>
        <taxon>Candidatus Amesiibacteriota</taxon>
    </lineage>
</organism>